<evidence type="ECO:0000313" key="2">
    <source>
        <dbReference type="Proteomes" id="UP001143910"/>
    </source>
</evidence>
<organism evidence="1 2">
    <name type="scientific">Zarea fungicola</name>
    <dbReference type="NCBI Taxonomy" id="93591"/>
    <lineage>
        <taxon>Eukaryota</taxon>
        <taxon>Fungi</taxon>
        <taxon>Dikarya</taxon>
        <taxon>Ascomycota</taxon>
        <taxon>Pezizomycotina</taxon>
        <taxon>Sordariomycetes</taxon>
        <taxon>Hypocreomycetidae</taxon>
        <taxon>Hypocreales</taxon>
        <taxon>Cordycipitaceae</taxon>
        <taxon>Zarea</taxon>
    </lineage>
</organism>
<comment type="caution">
    <text evidence="1">The sequence shown here is derived from an EMBL/GenBank/DDBJ whole genome shotgun (WGS) entry which is preliminary data.</text>
</comment>
<sequence>MVPKIFRKRGEAEEITPITYSADLDVAGMEQLKHLHEFEKMHKFDPNFPIDELNDLDAAIATCNAEKGIEIEHALMEDNSPYPEVRAVVRNYDVDIPANTVRAWVIGLVLCTLGSGINMLFSLRDPTITVNTYVIQLIAYPIGLGWDLIMPDRVWNVFGLNTSSLWPCQMPPMVVASCMPPMSS</sequence>
<reference evidence="1" key="1">
    <citation type="submission" date="2022-08" db="EMBL/GenBank/DDBJ databases">
        <title>Genome Sequence of Lecanicillium fungicola.</title>
        <authorList>
            <person name="Buettner E."/>
        </authorList>
    </citation>
    <scope>NUCLEOTIDE SEQUENCE</scope>
    <source>
        <strain evidence="1">Babe33</strain>
    </source>
</reference>
<proteinExistence type="predicted"/>
<protein>
    <submittedName>
        <fullName evidence="1">Uncharacterized protein</fullName>
    </submittedName>
</protein>
<keyword evidence="2" id="KW-1185">Reference proteome</keyword>
<dbReference type="EMBL" id="JANJQO010000420">
    <property type="protein sequence ID" value="KAJ2977971.1"/>
    <property type="molecule type" value="Genomic_DNA"/>
</dbReference>
<gene>
    <name evidence="1" type="ORF">NQ176_g4073</name>
</gene>
<name>A0ACC1NGJ4_9HYPO</name>
<evidence type="ECO:0000313" key="1">
    <source>
        <dbReference type="EMBL" id="KAJ2977971.1"/>
    </source>
</evidence>
<accession>A0ACC1NGJ4</accession>
<dbReference type="Proteomes" id="UP001143910">
    <property type="component" value="Unassembled WGS sequence"/>
</dbReference>